<feature type="domain" description="SnoaL-like" evidence="1">
    <location>
        <begin position="12"/>
        <end position="112"/>
    </location>
</feature>
<organism evidence="2 3">
    <name type="scientific">Mycolicibacterium sediminis</name>
    <dbReference type="NCBI Taxonomy" id="1286180"/>
    <lineage>
        <taxon>Bacteria</taxon>
        <taxon>Bacillati</taxon>
        <taxon>Actinomycetota</taxon>
        <taxon>Actinomycetes</taxon>
        <taxon>Mycobacteriales</taxon>
        <taxon>Mycobacteriaceae</taxon>
        <taxon>Mycolicibacterium</taxon>
    </lineage>
</organism>
<sequence>MTSEDVKQRLATDFHQALVARDWASLESIVTPDVTWTLPGNNLISGTASGVVEVIERAKLIASYGPSFTLEHVLVSRDNMALAIHNRATRGALVLDEHLATVCTITDGRISAVETYLSDVAGMDAYFSDRP</sequence>
<gene>
    <name evidence="2" type="ORF">MSEDJ_54890</name>
</gene>
<evidence type="ECO:0000313" key="2">
    <source>
        <dbReference type="EMBL" id="BBY31393.1"/>
    </source>
</evidence>
<dbReference type="SUPFAM" id="SSF54427">
    <property type="entry name" value="NTF2-like"/>
    <property type="match status" value="1"/>
</dbReference>
<dbReference type="InterPro" id="IPR037401">
    <property type="entry name" value="SnoaL-like"/>
</dbReference>
<proteinExistence type="predicted"/>
<accession>A0A7I7QYD3</accession>
<reference evidence="2 3" key="1">
    <citation type="journal article" date="2019" name="Emerg. Microbes Infect.">
        <title>Comprehensive subspecies identification of 175 nontuberculous mycobacteria species based on 7547 genomic profiles.</title>
        <authorList>
            <person name="Matsumoto Y."/>
            <person name="Kinjo T."/>
            <person name="Motooka D."/>
            <person name="Nabeya D."/>
            <person name="Jung N."/>
            <person name="Uechi K."/>
            <person name="Horii T."/>
            <person name="Iida T."/>
            <person name="Fujita J."/>
            <person name="Nakamura S."/>
        </authorList>
    </citation>
    <scope>NUCLEOTIDE SEQUENCE [LARGE SCALE GENOMIC DNA]</scope>
    <source>
        <strain evidence="2 3">JCM 17899</strain>
    </source>
</reference>
<dbReference type="InterPro" id="IPR032710">
    <property type="entry name" value="NTF2-like_dom_sf"/>
</dbReference>
<dbReference type="KEGG" id="msei:MSEDJ_54890"/>
<dbReference type="RefSeq" id="WP_163800891.1">
    <property type="nucleotide sequence ID" value="NZ_AP022588.1"/>
</dbReference>
<dbReference type="Gene3D" id="3.10.450.50">
    <property type="match status" value="1"/>
</dbReference>
<dbReference type="AlphaFoldDB" id="A0A7I7QYD3"/>
<dbReference type="EMBL" id="AP022588">
    <property type="protein sequence ID" value="BBY31393.1"/>
    <property type="molecule type" value="Genomic_DNA"/>
</dbReference>
<keyword evidence="3" id="KW-1185">Reference proteome</keyword>
<evidence type="ECO:0000259" key="1">
    <source>
        <dbReference type="Pfam" id="PF12680"/>
    </source>
</evidence>
<protein>
    <recommendedName>
        <fullName evidence="1">SnoaL-like domain-containing protein</fullName>
    </recommendedName>
</protein>
<dbReference type="Pfam" id="PF12680">
    <property type="entry name" value="SnoaL_2"/>
    <property type="match status" value="1"/>
</dbReference>
<name>A0A7I7QYD3_9MYCO</name>
<dbReference type="Proteomes" id="UP000467193">
    <property type="component" value="Chromosome"/>
</dbReference>
<evidence type="ECO:0000313" key="3">
    <source>
        <dbReference type="Proteomes" id="UP000467193"/>
    </source>
</evidence>